<evidence type="ECO:0000313" key="1">
    <source>
        <dbReference type="EMBL" id="ABG59641.1"/>
    </source>
</evidence>
<dbReference type="KEGG" id="chu:CHU_2384"/>
<dbReference type="Proteomes" id="UP000001822">
    <property type="component" value="Chromosome"/>
</dbReference>
<organism evidence="1 2">
    <name type="scientific">Cytophaga hutchinsonii (strain ATCC 33406 / DSM 1761 / CIP 103989 / NBRC 15051 / NCIMB 9469 / D465)</name>
    <dbReference type="NCBI Taxonomy" id="269798"/>
    <lineage>
        <taxon>Bacteria</taxon>
        <taxon>Pseudomonadati</taxon>
        <taxon>Bacteroidota</taxon>
        <taxon>Cytophagia</taxon>
        <taxon>Cytophagales</taxon>
        <taxon>Cytophagaceae</taxon>
        <taxon>Cytophaga</taxon>
    </lineage>
</organism>
<accession>A0A6N4STD8</accession>
<name>A0A6N4STD8_CYTH3</name>
<evidence type="ECO:0000313" key="2">
    <source>
        <dbReference type="Proteomes" id="UP000001822"/>
    </source>
</evidence>
<proteinExistence type="predicted"/>
<dbReference type="RefSeq" id="WP_011585755.1">
    <property type="nucleotide sequence ID" value="NC_008255.1"/>
</dbReference>
<reference evidence="1 2" key="1">
    <citation type="journal article" date="2007" name="Appl. Environ. Microbiol.">
        <title>Genome sequence of the cellulolytic gliding bacterium Cytophaga hutchinsonii.</title>
        <authorList>
            <person name="Xie G."/>
            <person name="Bruce D.C."/>
            <person name="Challacombe J.F."/>
            <person name="Chertkov O."/>
            <person name="Detter J.C."/>
            <person name="Gilna P."/>
            <person name="Han C.S."/>
            <person name="Lucas S."/>
            <person name="Misra M."/>
            <person name="Myers G.L."/>
            <person name="Richardson P."/>
            <person name="Tapia R."/>
            <person name="Thayer N."/>
            <person name="Thompson L.S."/>
            <person name="Brettin T.S."/>
            <person name="Henrissat B."/>
            <person name="Wilson D.B."/>
            <person name="McBride M.J."/>
        </authorList>
    </citation>
    <scope>NUCLEOTIDE SEQUENCE [LARGE SCALE GENOMIC DNA]</scope>
    <source>
        <strain evidence="2">ATCC 33406 / DSM 1761 / CIP 103989 / NBRC 15051 / NCIMB 9469 / D465</strain>
    </source>
</reference>
<dbReference type="AlphaFoldDB" id="A0A6N4STD8"/>
<protein>
    <submittedName>
        <fullName evidence="1">Uncharacterized protein</fullName>
    </submittedName>
</protein>
<sequence length="147" mass="17868">MGNISIVYGNIIGATWKTDDYHKLQRLNNKILTELPDADAYPWIHRHMFHTQDPHNIQGTYRDQVITFGASYKFVEYEWEEWLQKFEAILKTLYWTRATIHLETEFMGRFTYEWVIDFHQSDNWFLENPLPIQKWEFTGGPRKFFQE</sequence>
<dbReference type="OrthoDB" id="3078422at2"/>
<gene>
    <name evidence="1" type="ordered locus">CHU_2384</name>
</gene>
<keyword evidence="2" id="KW-1185">Reference proteome</keyword>
<dbReference type="EMBL" id="CP000383">
    <property type="protein sequence ID" value="ABG59641.1"/>
    <property type="molecule type" value="Genomic_DNA"/>
</dbReference>